<evidence type="ECO:0000256" key="7">
    <source>
        <dbReference type="ARBA" id="ARBA00022723"/>
    </source>
</evidence>
<keyword evidence="8" id="KW-0378">Hydrolase</keyword>
<dbReference type="NCBIfam" id="NF008758">
    <property type="entry name" value="PRK11789.1"/>
    <property type="match status" value="1"/>
</dbReference>
<dbReference type="EMBL" id="CP013099">
    <property type="protein sequence ID" value="ALP51809.1"/>
    <property type="molecule type" value="Genomic_DNA"/>
</dbReference>
<reference evidence="14" key="1">
    <citation type="submission" date="2015-10" db="EMBL/GenBank/DDBJ databases">
        <title>Description of Candidatus Tenderia electrophaga gen. nov, sp. nov., an Uncultivated Electroautotroph from a Biocathode Enrichment.</title>
        <authorList>
            <person name="Eddie B.J."/>
            <person name="Malanoski A.P."/>
            <person name="Wang Z."/>
            <person name="Hall R.J."/>
            <person name="Oh S.D."/>
            <person name="Heiner C."/>
            <person name="Lin B."/>
            <person name="Strycharz-Glaven S.M."/>
        </authorList>
    </citation>
    <scope>NUCLEOTIDE SEQUENCE [LARGE SCALE GENOMIC DNA]</scope>
    <source>
        <strain evidence="14">NRL1</strain>
    </source>
</reference>
<evidence type="ECO:0000256" key="9">
    <source>
        <dbReference type="ARBA" id="ARBA00022833"/>
    </source>
</evidence>
<evidence type="ECO:0000256" key="12">
    <source>
        <dbReference type="ARBA" id="ARBA00042615"/>
    </source>
</evidence>
<dbReference type="EC" id="3.5.1.28" evidence="5"/>
<keyword evidence="7" id="KW-0479">Metal-binding</keyword>
<dbReference type="InterPro" id="IPR051206">
    <property type="entry name" value="NAMLAA_amidase_2"/>
</dbReference>
<dbReference type="InterPro" id="IPR036505">
    <property type="entry name" value="Amidase/PGRP_sf"/>
</dbReference>
<evidence type="ECO:0000256" key="8">
    <source>
        <dbReference type="ARBA" id="ARBA00022801"/>
    </source>
</evidence>
<keyword evidence="10" id="KW-0961">Cell wall biogenesis/degradation</keyword>
<keyword evidence="9" id="KW-0862">Zinc</keyword>
<dbReference type="GO" id="GO:0008745">
    <property type="term" value="F:N-acetylmuramoyl-L-alanine amidase activity"/>
    <property type="evidence" value="ECO:0007669"/>
    <property type="project" value="UniProtKB-EC"/>
</dbReference>
<dbReference type="GO" id="GO:0009254">
    <property type="term" value="P:peptidoglycan turnover"/>
    <property type="evidence" value="ECO:0007669"/>
    <property type="project" value="TreeGrafter"/>
</dbReference>
<dbReference type="CDD" id="cd06583">
    <property type="entry name" value="PGRP"/>
    <property type="match status" value="1"/>
</dbReference>
<dbReference type="GO" id="GO:0046872">
    <property type="term" value="F:metal ion binding"/>
    <property type="evidence" value="ECO:0007669"/>
    <property type="project" value="UniProtKB-KW"/>
</dbReference>
<dbReference type="STRING" id="1748243.Tel_00900"/>
<proteinExistence type="inferred from homology"/>
<sequence>MTMIERGWLRQARRLTSPNCDARPAGEAISLLVVHGISLPPRQYGGCYIEDLFCNRLDPAAHPYFAEIAELRVSAHVLIRRDGELLQFVPFAKRAWHAGVSCFQGRERCNDFSIGVELEGCDDEPYEPIQYRRLAQVTRGLMAAYPGITPERIVGHCDIAPGRKSDPGAAFDWGEFRRLLAGDQS</sequence>
<dbReference type="SMART" id="SM00644">
    <property type="entry name" value="Ami_2"/>
    <property type="match status" value="1"/>
</dbReference>
<dbReference type="GO" id="GO:0005737">
    <property type="term" value="C:cytoplasm"/>
    <property type="evidence" value="ECO:0007669"/>
    <property type="project" value="UniProtKB-SubCell"/>
</dbReference>
<keyword evidence="6" id="KW-0963">Cytoplasm</keyword>
<comment type="similarity">
    <text evidence="4">Belongs to the N-acetylmuramoyl-L-alanine amidase 2 family.</text>
</comment>
<dbReference type="GO" id="GO:0009253">
    <property type="term" value="P:peptidoglycan catabolic process"/>
    <property type="evidence" value="ECO:0007669"/>
    <property type="project" value="InterPro"/>
</dbReference>
<evidence type="ECO:0000313" key="14">
    <source>
        <dbReference type="EMBL" id="ALP51809.1"/>
    </source>
</evidence>
<evidence type="ECO:0000256" key="1">
    <source>
        <dbReference type="ARBA" id="ARBA00001561"/>
    </source>
</evidence>
<comment type="subcellular location">
    <subcellularLocation>
        <location evidence="3">Cytoplasm</location>
    </subcellularLocation>
</comment>
<feature type="domain" description="N-acetylmuramoyl-L-alanine amidase" evidence="13">
    <location>
        <begin position="17"/>
        <end position="168"/>
    </location>
</feature>
<dbReference type="Pfam" id="PF01510">
    <property type="entry name" value="Amidase_2"/>
    <property type="match status" value="1"/>
</dbReference>
<name>A0A0S2T9N4_9GAMM</name>
<evidence type="ECO:0000256" key="2">
    <source>
        <dbReference type="ARBA" id="ARBA00001947"/>
    </source>
</evidence>
<accession>A0A0S2T9N4</accession>
<dbReference type="AlphaFoldDB" id="A0A0S2T9N4"/>
<evidence type="ECO:0000259" key="13">
    <source>
        <dbReference type="SMART" id="SM00644"/>
    </source>
</evidence>
<dbReference type="FunFam" id="3.40.80.10:FF:000002">
    <property type="entry name" value="1,6-anhydro-N-acetylmuramyl-L-alanine amidase"/>
    <property type="match status" value="1"/>
</dbReference>
<dbReference type="PANTHER" id="PTHR30417">
    <property type="entry name" value="N-ACETYLMURAMOYL-L-ALANINE AMIDASE AMID"/>
    <property type="match status" value="1"/>
</dbReference>
<gene>
    <name evidence="14" type="ORF">Tel_00900</name>
</gene>
<keyword evidence="15" id="KW-1185">Reference proteome</keyword>
<protein>
    <recommendedName>
        <fullName evidence="11">1,6-anhydro-N-acetylmuramyl-L-alanine amidase AmpD</fullName>
        <ecNumber evidence="5">3.5.1.28</ecNumber>
    </recommendedName>
    <alternativeName>
        <fullName evidence="12">N-acetylmuramoyl-L-alanine amidase</fullName>
    </alternativeName>
</protein>
<evidence type="ECO:0000313" key="15">
    <source>
        <dbReference type="Proteomes" id="UP000055136"/>
    </source>
</evidence>
<evidence type="ECO:0000256" key="11">
    <source>
        <dbReference type="ARBA" id="ARBA00039257"/>
    </source>
</evidence>
<dbReference type="SUPFAM" id="SSF55846">
    <property type="entry name" value="N-acetylmuramoyl-L-alanine amidase-like"/>
    <property type="match status" value="1"/>
</dbReference>
<evidence type="ECO:0000256" key="10">
    <source>
        <dbReference type="ARBA" id="ARBA00023316"/>
    </source>
</evidence>
<comment type="cofactor">
    <cofactor evidence="2">
        <name>Zn(2+)</name>
        <dbReference type="ChEBI" id="CHEBI:29105"/>
    </cofactor>
</comment>
<organism evidence="14 15">
    <name type="scientific">Candidatus Tenderia electrophaga</name>
    <dbReference type="NCBI Taxonomy" id="1748243"/>
    <lineage>
        <taxon>Bacteria</taxon>
        <taxon>Pseudomonadati</taxon>
        <taxon>Pseudomonadota</taxon>
        <taxon>Gammaproteobacteria</taxon>
        <taxon>Candidatus Tenderiales</taxon>
        <taxon>Candidatus Tenderiaceae</taxon>
        <taxon>Candidatus Tenderia</taxon>
    </lineage>
</organism>
<dbReference type="KEGG" id="tee:Tel_00900"/>
<evidence type="ECO:0000256" key="5">
    <source>
        <dbReference type="ARBA" id="ARBA00011901"/>
    </source>
</evidence>
<comment type="catalytic activity">
    <reaction evidence="1">
        <text>Hydrolyzes the link between N-acetylmuramoyl residues and L-amino acid residues in certain cell-wall glycopeptides.</text>
        <dbReference type="EC" id="3.5.1.28"/>
    </reaction>
</comment>
<dbReference type="Proteomes" id="UP000055136">
    <property type="component" value="Chromosome"/>
</dbReference>
<evidence type="ECO:0000256" key="3">
    <source>
        <dbReference type="ARBA" id="ARBA00004496"/>
    </source>
</evidence>
<dbReference type="InterPro" id="IPR002502">
    <property type="entry name" value="Amidase_domain"/>
</dbReference>
<dbReference type="GO" id="GO:0071555">
    <property type="term" value="P:cell wall organization"/>
    <property type="evidence" value="ECO:0007669"/>
    <property type="project" value="UniProtKB-KW"/>
</dbReference>
<evidence type="ECO:0000256" key="4">
    <source>
        <dbReference type="ARBA" id="ARBA00007553"/>
    </source>
</evidence>
<dbReference type="Gene3D" id="3.40.80.10">
    <property type="entry name" value="Peptidoglycan recognition protein-like"/>
    <property type="match status" value="1"/>
</dbReference>
<dbReference type="PANTHER" id="PTHR30417:SF4">
    <property type="entry name" value="1,6-ANHYDRO-N-ACETYLMURAMYL-L-ALANINE AMIDASE AMPD"/>
    <property type="match status" value="1"/>
</dbReference>
<evidence type="ECO:0000256" key="6">
    <source>
        <dbReference type="ARBA" id="ARBA00022490"/>
    </source>
</evidence>